<evidence type="ECO:0000256" key="1">
    <source>
        <dbReference type="SAM" id="MobiDB-lite"/>
    </source>
</evidence>
<organism evidence="2 3">
    <name type="scientific">Hathewaya proteolytica DSM 3090</name>
    <dbReference type="NCBI Taxonomy" id="1121331"/>
    <lineage>
        <taxon>Bacteria</taxon>
        <taxon>Bacillati</taxon>
        <taxon>Bacillota</taxon>
        <taxon>Clostridia</taxon>
        <taxon>Eubacteriales</taxon>
        <taxon>Clostridiaceae</taxon>
        <taxon>Hathewaya</taxon>
    </lineage>
</organism>
<feature type="region of interest" description="Disordered" evidence="1">
    <location>
        <begin position="14"/>
        <end position="33"/>
    </location>
</feature>
<accession>A0A1M6T8M6</accession>
<reference evidence="2 3" key="1">
    <citation type="submission" date="2016-11" db="EMBL/GenBank/DDBJ databases">
        <authorList>
            <person name="Jaros S."/>
            <person name="Januszkiewicz K."/>
            <person name="Wedrychowicz H."/>
        </authorList>
    </citation>
    <scope>NUCLEOTIDE SEQUENCE [LARGE SCALE GENOMIC DNA]</scope>
    <source>
        <strain evidence="2 3">DSM 3090</strain>
    </source>
</reference>
<protein>
    <submittedName>
        <fullName evidence="2">Uncharacterized protein</fullName>
    </submittedName>
</protein>
<dbReference type="Proteomes" id="UP000183952">
    <property type="component" value="Unassembled WGS sequence"/>
</dbReference>
<dbReference type="RefSeq" id="WP_072904616.1">
    <property type="nucleotide sequence ID" value="NZ_FRAD01000038.1"/>
</dbReference>
<dbReference type="EMBL" id="FRAD01000038">
    <property type="protein sequence ID" value="SHK53335.1"/>
    <property type="molecule type" value="Genomic_DNA"/>
</dbReference>
<name>A0A1M6T8M6_9CLOT</name>
<gene>
    <name evidence="2" type="ORF">SAMN02745248_02754</name>
</gene>
<proteinExistence type="predicted"/>
<evidence type="ECO:0000313" key="3">
    <source>
        <dbReference type="Proteomes" id="UP000183952"/>
    </source>
</evidence>
<feature type="compositionally biased region" description="Basic and acidic residues" evidence="1">
    <location>
        <begin position="14"/>
        <end position="26"/>
    </location>
</feature>
<sequence length="65" mass="7646">MEKNDTLKQQAYMEKGEAKHIPEKGDPVPSYRESQRINNDHLQNSFYNFTVNPKLESLSKYSEIE</sequence>
<keyword evidence="3" id="KW-1185">Reference proteome</keyword>
<evidence type="ECO:0000313" key="2">
    <source>
        <dbReference type="EMBL" id="SHK53335.1"/>
    </source>
</evidence>
<dbReference type="AlphaFoldDB" id="A0A1M6T8M6"/>